<dbReference type="PANTHER" id="PTHR23342">
    <property type="entry name" value="N-ACETYLGLUTAMATE SYNTHASE"/>
    <property type="match status" value="1"/>
</dbReference>
<feature type="site" description="Transition state stabilizer" evidence="9">
    <location>
        <position position="35"/>
    </location>
</feature>
<dbReference type="PANTHER" id="PTHR23342:SF0">
    <property type="entry name" value="N-ACETYLGLUTAMATE SYNTHASE, MITOCHONDRIAL"/>
    <property type="match status" value="1"/>
</dbReference>
<dbReference type="CDD" id="cd04250">
    <property type="entry name" value="AAK_NAGK-C"/>
    <property type="match status" value="1"/>
</dbReference>
<evidence type="ECO:0000313" key="12">
    <source>
        <dbReference type="Proteomes" id="UP001596492"/>
    </source>
</evidence>
<evidence type="ECO:0000256" key="7">
    <source>
        <dbReference type="ARBA" id="ARBA00022840"/>
    </source>
</evidence>
<keyword evidence="9" id="KW-0963">Cytoplasm</keyword>
<proteinExistence type="inferred from homology"/>
<keyword evidence="7 9" id="KW-0067">ATP-binding</keyword>
<dbReference type="InterPro" id="IPR004662">
    <property type="entry name" value="AcgluKinase_fam"/>
</dbReference>
<evidence type="ECO:0000256" key="6">
    <source>
        <dbReference type="ARBA" id="ARBA00022777"/>
    </source>
</evidence>
<evidence type="ECO:0000256" key="2">
    <source>
        <dbReference type="ARBA" id="ARBA00022571"/>
    </source>
</evidence>
<feature type="binding site" evidence="9">
    <location>
        <position position="92"/>
    </location>
    <ligand>
        <name>substrate</name>
    </ligand>
</feature>
<accession>A0ABW2IJI7</accession>
<dbReference type="PIRSF" id="PIRSF000728">
    <property type="entry name" value="NAGK"/>
    <property type="match status" value="1"/>
</dbReference>
<comment type="caution">
    <text evidence="11">The sequence shown here is derived from an EMBL/GenBank/DDBJ whole genome shotgun (WGS) entry which is preliminary data.</text>
</comment>
<comment type="pathway">
    <text evidence="1 9">Amino-acid biosynthesis; L-arginine biosynthesis; N(2)-acetyl-L-ornithine from L-glutamate: step 2/4.</text>
</comment>
<dbReference type="InterPro" id="IPR001057">
    <property type="entry name" value="Glu/AcGlu_kinase"/>
</dbReference>
<comment type="function">
    <text evidence="9">Catalyzes the ATP-dependent phosphorylation of N-acetyl-L-glutamate.</text>
</comment>
<dbReference type="InterPro" id="IPR041727">
    <property type="entry name" value="NAGK-C"/>
</dbReference>
<keyword evidence="5 9" id="KW-0547">Nucleotide-binding</keyword>
<name>A0ABW2IJI7_9PROT</name>
<evidence type="ECO:0000256" key="4">
    <source>
        <dbReference type="ARBA" id="ARBA00022679"/>
    </source>
</evidence>
<dbReference type="SUPFAM" id="SSF53633">
    <property type="entry name" value="Carbamate kinase-like"/>
    <property type="match status" value="1"/>
</dbReference>
<evidence type="ECO:0000256" key="8">
    <source>
        <dbReference type="ARBA" id="ARBA00048141"/>
    </source>
</evidence>
<feature type="binding site" evidence="9">
    <location>
        <begin position="70"/>
        <end position="71"/>
    </location>
    <ligand>
        <name>substrate</name>
    </ligand>
</feature>
<dbReference type="RefSeq" id="WP_382166420.1">
    <property type="nucleotide sequence ID" value="NZ_JBHTBR010000002.1"/>
</dbReference>
<keyword evidence="3 9" id="KW-0028">Amino-acid biosynthesis</keyword>
<evidence type="ECO:0000259" key="10">
    <source>
        <dbReference type="Pfam" id="PF00696"/>
    </source>
</evidence>
<dbReference type="InterPro" id="IPR001048">
    <property type="entry name" value="Asp/Glu/Uridylate_kinase"/>
</dbReference>
<comment type="catalytic activity">
    <reaction evidence="8 9">
        <text>N-acetyl-L-glutamate + ATP = N-acetyl-L-glutamyl 5-phosphate + ADP</text>
        <dbReference type="Rhea" id="RHEA:14629"/>
        <dbReference type="ChEBI" id="CHEBI:30616"/>
        <dbReference type="ChEBI" id="CHEBI:44337"/>
        <dbReference type="ChEBI" id="CHEBI:57936"/>
        <dbReference type="ChEBI" id="CHEBI:456216"/>
        <dbReference type="EC" id="2.7.2.8"/>
    </reaction>
</comment>
<organism evidence="11 12">
    <name type="scientific">Hirschia litorea</name>
    <dbReference type="NCBI Taxonomy" id="1199156"/>
    <lineage>
        <taxon>Bacteria</taxon>
        <taxon>Pseudomonadati</taxon>
        <taxon>Pseudomonadota</taxon>
        <taxon>Alphaproteobacteria</taxon>
        <taxon>Hyphomonadales</taxon>
        <taxon>Hyphomonadaceae</taxon>
        <taxon>Hirschia</taxon>
    </lineage>
</organism>
<keyword evidence="4 9" id="KW-0808">Transferase</keyword>
<protein>
    <recommendedName>
        <fullName evidence="9">Acetylglutamate kinase</fullName>
        <ecNumber evidence="9">2.7.2.8</ecNumber>
    </recommendedName>
    <alternativeName>
        <fullName evidence="9">N-acetyl-L-glutamate 5-phosphotransferase</fullName>
    </alternativeName>
    <alternativeName>
        <fullName evidence="9">NAG kinase</fullName>
        <shortName evidence="9">NAGK</shortName>
    </alternativeName>
</protein>
<dbReference type="EMBL" id="JBHTBR010000002">
    <property type="protein sequence ID" value="MFC7291228.1"/>
    <property type="molecule type" value="Genomic_DNA"/>
</dbReference>
<dbReference type="GO" id="GO:0003991">
    <property type="term" value="F:acetylglutamate kinase activity"/>
    <property type="evidence" value="ECO:0007669"/>
    <property type="project" value="UniProtKB-EC"/>
</dbReference>
<evidence type="ECO:0000256" key="5">
    <source>
        <dbReference type="ARBA" id="ARBA00022741"/>
    </source>
</evidence>
<dbReference type="Gene3D" id="3.40.1160.10">
    <property type="entry name" value="Acetylglutamate kinase-like"/>
    <property type="match status" value="1"/>
</dbReference>
<evidence type="ECO:0000256" key="9">
    <source>
        <dbReference type="HAMAP-Rule" id="MF_00082"/>
    </source>
</evidence>
<evidence type="ECO:0000256" key="1">
    <source>
        <dbReference type="ARBA" id="ARBA00004828"/>
    </source>
</evidence>
<dbReference type="InterPro" id="IPR037528">
    <property type="entry name" value="ArgB"/>
</dbReference>
<dbReference type="Proteomes" id="UP001596492">
    <property type="component" value="Unassembled WGS sequence"/>
</dbReference>
<keyword evidence="2 9" id="KW-0055">Arginine biosynthesis</keyword>
<dbReference type="NCBIfam" id="TIGR00761">
    <property type="entry name" value="argB"/>
    <property type="match status" value="1"/>
</dbReference>
<dbReference type="PRINTS" id="PR00474">
    <property type="entry name" value="GLU5KINASE"/>
</dbReference>
<feature type="site" description="Transition state stabilizer" evidence="9">
    <location>
        <position position="259"/>
    </location>
</feature>
<sequence length="300" mass="31546">MTHLDPSEPGAPTVNTLSEALPFIQRYDKKTIVIKYGGHAMADISLAKEFARDVVLLKHMGVNPVIVHGGGPQIGDALKRLNVTSKFEDGLRVTDAATMEVVEMVLSGSINKTIVRAINMAGGNAVGLSGADSNLILAEKAHKVRKDPDSNIERVLDLGFVGEPVHVNPVILETLASQDTDFIPVVAPVGFGVNGESYNINADTAAGAIASALKAERLLLLTDIKGVLDQNKELIRELDVETASKLIASGVISGGMIPKIETALAAVKNGVKASVILDGRTPHALLTELFTDHGAGTLIS</sequence>
<feature type="domain" description="Aspartate/glutamate/uridylate kinase" evidence="10">
    <location>
        <begin position="30"/>
        <end position="277"/>
    </location>
</feature>
<comment type="similarity">
    <text evidence="9">Belongs to the acetylglutamate kinase family. ArgB subfamily.</text>
</comment>
<feature type="binding site" evidence="9">
    <location>
        <position position="199"/>
    </location>
    <ligand>
        <name>substrate</name>
    </ligand>
</feature>
<comment type="subcellular location">
    <subcellularLocation>
        <location evidence="9">Cytoplasm</location>
    </subcellularLocation>
</comment>
<reference evidence="12" key="1">
    <citation type="journal article" date="2019" name="Int. J. Syst. Evol. Microbiol.">
        <title>The Global Catalogue of Microorganisms (GCM) 10K type strain sequencing project: providing services to taxonomists for standard genome sequencing and annotation.</title>
        <authorList>
            <consortium name="The Broad Institute Genomics Platform"/>
            <consortium name="The Broad Institute Genome Sequencing Center for Infectious Disease"/>
            <person name="Wu L."/>
            <person name="Ma J."/>
        </authorList>
    </citation>
    <scope>NUCLEOTIDE SEQUENCE [LARGE SCALE GENOMIC DNA]</scope>
    <source>
        <strain evidence="12">CCUG 51308</strain>
    </source>
</reference>
<keyword evidence="6 9" id="KW-0418">Kinase</keyword>
<dbReference type="HAMAP" id="MF_00082">
    <property type="entry name" value="ArgB"/>
    <property type="match status" value="1"/>
</dbReference>
<keyword evidence="12" id="KW-1185">Reference proteome</keyword>
<evidence type="ECO:0000313" key="11">
    <source>
        <dbReference type="EMBL" id="MFC7291228.1"/>
    </source>
</evidence>
<dbReference type="Pfam" id="PF00696">
    <property type="entry name" value="AA_kinase"/>
    <property type="match status" value="1"/>
</dbReference>
<dbReference type="InterPro" id="IPR036393">
    <property type="entry name" value="AceGlu_kinase-like_sf"/>
</dbReference>
<evidence type="ECO:0000256" key="3">
    <source>
        <dbReference type="ARBA" id="ARBA00022605"/>
    </source>
</evidence>
<gene>
    <name evidence="9 11" type="primary">argB</name>
    <name evidence="11" type="ORF">ACFQS8_06340</name>
</gene>
<dbReference type="EC" id="2.7.2.8" evidence="9"/>